<dbReference type="PANTHER" id="PTHR33406:SF11">
    <property type="entry name" value="MEMBRANE PROTEIN SCO6666-RELATED"/>
    <property type="match status" value="1"/>
</dbReference>
<dbReference type="GO" id="GO:0005886">
    <property type="term" value="C:plasma membrane"/>
    <property type="evidence" value="ECO:0007669"/>
    <property type="project" value="UniProtKB-SubCell"/>
</dbReference>
<evidence type="ECO:0000256" key="3">
    <source>
        <dbReference type="ARBA" id="ARBA00022475"/>
    </source>
</evidence>
<feature type="transmembrane region" description="Helical" evidence="8">
    <location>
        <begin position="661"/>
        <end position="681"/>
    </location>
</feature>
<feature type="domain" description="SSD" evidence="9">
    <location>
        <begin position="214"/>
        <end position="339"/>
    </location>
</feature>
<evidence type="ECO:0000313" key="10">
    <source>
        <dbReference type="EMBL" id="EKX88069.1"/>
    </source>
</evidence>
<gene>
    <name evidence="10" type="ORF">HMPREF9997_02432</name>
</gene>
<feature type="compositionally biased region" description="Low complexity" evidence="7">
    <location>
        <begin position="818"/>
        <end position="832"/>
    </location>
</feature>
<name>L1MAP4_9CORY</name>
<comment type="caution">
    <text evidence="10">The sequence shown here is derived from an EMBL/GenBank/DDBJ whole genome shotgun (WGS) entry which is preliminary data.</text>
</comment>
<comment type="subcellular location">
    <subcellularLocation>
        <location evidence="1">Cell membrane</location>
        <topology evidence="1">Multi-pass membrane protein</topology>
    </subcellularLocation>
</comment>
<feature type="transmembrane region" description="Helical" evidence="8">
    <location>
        <begin position="214"/>
        <end position="232"/>
    </location>
</feature>
<evidence type="ECO:0000313" key="11">
    <source>
        <dbReference type="Proteomes" id="UP000010445"/>
    </source>
</evidence>
<feature type="transmembrane region" description="Helical" evidence="8">
    <location>
        <begin position="190"/>
        <end position="208"/>
    </location>
</feature>
<feature type="compositionally biased region" description="Polar residues" evidence="7">
    <location>
        <begin position="1046"/>
        <end position="1057"/>
    </location>
</feature>
<dbReference type="InterPro" id="IPR050545">
    <property type="entry name" value="Mycobact_MmpL"/>
</dbReference>
<evidence type="ECO:0000256" key="6">
    <source>
        <dbReference type="ARBA" id="ARBA00023136"/>
    </source>
</evidence>
<sequence length="1057" mass="112286">MFTAWGHFAYQHRKVVPAVIVSVVLLCFLIFGTKLDERMSQEGWDDPHSSSTRAAQIEQEVFGRDNSGDIIMLFDAAPSVALNDPSTAQKAKDFLDKIKTEHPEQVDHIDSYFDNRNAQLLSPDQRTAFAAIGLKGDGEDVLKNYRALEGSLTPGDGTLPDGITVSIAGSTAVADALDEGMAGDIRRAEVYALPAVAILLLFVFGSVVAAGMPLVVGILSILGSLGVLSILATQTQVNVFAQSVVTLLGLGLAIDYGLFMVSRFREELSKDVPIPDAVANTTATAGQTVVFSAGMVAVALSGLFIFPQAFLKSVAYGAISAVSLAALLSVTVLPSMFGLLGKNIDKWTVRRTARSESNLDASFWSRIPAWAMRHSGLVTAGIVAVLVALTIPLMGVKFGGINETYLPPDNKVRQAQAEFDEKFPNFRTDPVKLVVTGTTGNDQLVQVFTQANSVEGLTGRFTAQGATTDGTTVLSAGITDRDDNAKVIKQLREIEAPEGAEVHIGGTPALEVESIEALLSKLPWMFLYIIAATFILMALVFGSMILPAKAIIMTILGLGATLGILTAMFVDGVGSSMFNFTAGPLMSPVLVLIMSIVYGLSTDYEVFLVSRMVEAKQKGATTDQAIRYGTAHTGSIITAAAVIMIVVCGAFGFSEIVMMKYIAFGMIAALLLDATVIRMLLVPAVMHILREDNWWAPPFVKKASTYLGHTSEPAGAQPTFAEVGAATTGGVGATETSLPRPVTIGGVNTPQVVDSIPENRVIPSAGSIPGVETIPSSVAQAAAAETVVNVRPVASAPPTPQHQQEPAEEPRQKSASTPSSPSVQGPVPGSQSDVPAASHTALLPQVPKPGHDPAHNAKATPVAVQKVEEAVGKGLDKAVLLVRQGMKKVQETREEAAKKQQARKEAQEKQQLQEAQSAAVVQDEVQVPVGQSASRIPGPPVPGMQSQPRRQSAPRRQMPTTPPAPTPAAVPHQQAPQPPMTQQKPQQQQQWPSGTQQRPNPVDELSLDDIPLQDLHILAADDAARGGRRASEDTKLIPFTELMERLNTNDPQGRPQQ</sequence>
<dbReference type="Pfam" id="PF03176">
    <property type="entry name" value="MMPL"/>
    <property type="match status" value="2"/>
</dbReference>
<feature type="compositionally biased region" description="Basic and acidic residues" evidence="7">
    <location>
        <begin position="888"/>
        <end position="908"/>
    </location>
</feature>
<feature type="transmembrane region" description="Helical" evidence="8">
    <location>
        <begin position="244"/>
        <end position="264"/>
    </location>
</feature>
<dbReference type="HOGENOM" id="CLU_005108_8_0_11"/>
<feature type="transmembrane region" description="Helical" evidence="8">
    <location>
        <begin position="15"/>
        <end position="32"/>
    </location>
</feature>
<feature type="transmembrane region" description="Helical" evidence="8">
    <location>
        <begin position="582"/>
        <end position="601"/>
    </location>
</feature>
<dbReference type="SUPFAM" id="SSF82866">
    <property type="entry name" value="Multidrug efflux transporter AcrB transmembrane domain"/>
    <property type="match status" value="2"/>
</dbReference>
<feature type="transmembrane region" description="Helical" evidence="8">
    <location>
        <begin position="376"/>
        <end position="396"/>
    </location>
</feature>
<dbReference type="Gene3D" id="1.20.1640.10">
    <property type="entry name" value="Multidrug efflux transporter AcrB transmembrane domain"/>
    <property type="match status" value="2"/>
</dbReference>
<feature type="transmembrane region" description="Helical" evidence="8">
    <location>
        <begin position="284"/>
        <end position="306"/>
    </location>
</feature>
<evidence type="ECO:0000256" key="8">
    <source>
        <dbReference type="SAM" id="Phobius"/>
    </source>
</evidence>
<proteinExistence type="inferred from homology"/>
<dbReference type="PANTHER" id="PTHR33406">
    <property type="entry name" value="MEMBRANE PROTEIN MJ1562-RELATED"/>
    <property type="match status" value="1"/>
</dbReference>
<feature type="compositionally biased region" description="Low complexity" evidence="7">
    <location>
        <begin position="945"/>
        <end position="959"/>
    </location>
</feature>
<feature type="compositionally biased region" description="Basic and acidic residues" evidence="7">
    <location>
        <begin position="1022"/>
        <end position="1035"/>
    </location>
</feature>
<feature type="transmembrane region" description="Helical" evidence="8">
    <location>
        <begin position="525"/>
        <end position="545"/>
    </location>
</feature>
<feature type="compositionally biased region" description="Low complexity" evidence="7">
    <location>
        <begin position="969"/>
        <end position="999"/>
    </location>
</feature>
<organism evidence="10 11">
    <name type="scientific">Corynebacterium durum F0235</name>
    <dbReference type="NCBI Taxonomy" id="1035195"/>
    <lineage>
        <taxon>Bacteria</taxon>
        <taxon>Bacillati</taxon>
        <taxon>Actinomycetota</taxon>
        <taxon>Actinomycetes</taxon>
        <taxon>Mycobacteriales</taxon>
        <taxon>Corynebacteriaceae</taxon>
        <taxon>Corynebacterium</taxon>
    </lineage>
</organism>
<keyword evidence="6 8" id="KW-0472">Membrane</keyword>
<dbReference type="OrthoDB" id="7051771at2"/>
<reference evidence="10 11" key="1">
    <citation type="submission" date="2012-05" db="EMBL/GenBank/DDBJ databases">
        <authorList>
            <person name="Weinstock G."/>
            <person name="Sodergren E."/>
            <person name="Lobos E.A."/>
            <person name="Fulton L."/>
            <person name="Fulton R."/>
            <person name="Courtney L."/>
            <person name="Fronick C."/>
            <person name="O'Laughlin M."/>
            <person name="Godfrey J."/>
            <person name="Wilson R.M."/>
            <person name="Miner T."/>
            <person name="Farmer C."/>
            <person name="Delehaunty K."/>
            <person name="Cordes M."/>
            <person name="Minx P."/>
            <person name="Tomlinson C."/>
            <person name="Chen J."/>
            <person name="Wollam A."/>
            <person name="Pepin K.H."/>
            <person name="Bhonagiri V."/>
            <person name="Zhang X."/>
            <person name="Suruliraj S."/>
            <person name="Warren W."/>
            <person name="Mitreva M."/>
            <person name="Mardis E.R."/>
            <person name="Wilson R.K."/>
        </authorList>
    </citation>
    <scope>NUCLEOTIDE SEQUENCE [LARGE SCALE GENOMIC DNA]</scope>
    <source>
        <strain evidence="10 11">F0235</strain>
    </source>
</reference>
<feature type="transmembrane region" description="Helical" evidence="8">
    <location>
        <begin position="551"/>
        <end position="570"/>
    </location>
</feature>
<feature type="compositionally biased region" description="Low complexity" evidence="7">
    <location>
        <begin position="909"/>
        <end position="919"/>
    </location>
</feature>
<dbReference type="InterPro" id="IPR000731">
    <property type="entry name" value="SSD"/>
</dbReference>
<accession>L1MAP4</accession>
<dbReference type="PROSITE" id="PS50156">
    <property type="entry name" value="SSD"/>
    <property type="match status" value="1"/>
</dbReference>
<dbReference type="EMBL" id="AMEM01000040">
    <property type="protein sequence ID" value="EKX88069.1"/>
    <property type="molecule type" value="Genomic_DNA"/>
</dbReference>
<feature type="transmembrane region" description="Helical" evidence="8">
    <location>
        <begin position="313"/>
        <end position="337"/>
    </location>
</feature>
<evidence type="ECO:0000256" key="7">
    <source>
        <dbReference type="SAM" id="MobiDB-lite"/>
    </source>
</evidence>
<keyword evidence="3" id="KW-1003">Cell membrane</keyword>
<evidence type="ECO:0000256" key="2">
    <source>
        <dbReference type="ARBA" id="ARBA00010157"/>
    </source>
</evidence>
<protein>
    <submittedName>
        <fullName evidence="10">MMPL family protein</fullName>
    </submittedName>
</protein>
<dbReference type="InterPro" id="IPR004869">
    <property type="entry name" value="MMPL_dom"/>
</dbReference>
<keyword evidence="4 8" id="KW-0812">Transmembrane</keyword>
<dbReference type="eggNOG" id="COG2409">
    <property type="taxonomic scope" value="Bacteria"/>
</dbReference>
<dbReference type="Proteomes" id="UP000010445">
    <property type="component" value="Unassembled WGS sequence"/>
</dbReference>
<evidence type="ECO:0000259" key="9">
    <source>
        <dbReference type="PROSITE" id="PS50156"/>
    </source>
</evidence>
<keyword evidence="5 8" id="KW-1133">Transmembrane helix</keyword>
<comment type="similarity">
    <text evidence="2">Belongs to the resistance-nodulation-cell division (RND) (TC 2.A.6) family. MmpL subfamily.</text>
</comment>
<feature type="transmembrane region" description="Helical" evidence="8">
    <location>
        <begin position="636"/>
        <end position="654"/>
    </location>
</feature>
<dbReference type="STRING" id="1035195.HMPREF9997_02432"/>
<evidence type="ECO:0000256" key="4">
    <source>
        <dbReference type="ARBA" id="ARBA00022692"/>
    </source>
</evidence>
<feature type="region of interest" description="Disordered" evidence="7">
    <location>
        <begin position="794"/>
        <end position="836"/>
    </location>
</feature>
<dbReference type="AlphaFoldDB" id="L1MAP4"/>
<keyword evidence="11" id="KW-1185">Reference proteome</keyword>
<feature type="region of interest" description="Disordered" evidence="7">
    <location>
        <begin position="1021"/>
        <end position="1057"/>
    </location>
</feature>
<evidence type="ECO:0000256" key="5">
    <source>
        <dbReference type="ARBA" id="ARBA00022989"/>
    </source>
</evidence>
<evidence type="ECO:0000256" key="1">
    <source>
        <dbReference type="ARBA" id="ARBA00004651"/>
    </source>
</evidence>
<feature type="region of interest" description="Disordered" evidence="7">
    <location>
        <begin position="887"/>
        <end position="1009"/>
    </location>
</feature>
<dbReference type="PATRIC" id="fig|1035195.3.peg.2173"/>